<organism evidence="7 8">
    <name type="scientific">Candidatus Uhrbacteria bacterium CG_4_9_14_3_um_filter_41_35</name>
    <dbReference type="NCBI Taxonomy" id="1975034"/>
    <lineage>
        <taxon>Bacteria</taxon>
        <taxon>Candidatus Uhriibacteriota</taxon>
    </lineage>
</organism>
<proteinExistence type="inferred from homology"/>
<dbReference type="AlphaFoldDB" id="A0A2M7XG03"/>
<dbReference type="InterPro" id="IPR005227">
    <property type="entry name" value="YqgF"/>
</dbReference>
<comment type="similarity">
    <text evidence="5">Belongs to the YqgF HJR family.</text>
</comment>
<evidence type="ECO:0000259" key="6">
    <source>
        <dbReference type="SMART" id="SM00732"/>
    </source>
</evidence>
<comment type="function">
    <text evidence="5">Could be a nuclease involved in processing of the 5'-end of pre-16S rRNA.</text>
</comment>
<dbReference type="PANTHER" id="PTHR33317">
    <property type="entry name" value="POLYNUCLEOTIDYL TRANSFERASE, RIBONUCLEASE H-LIKE SUPERFAMILY PROTEIN"/>
    <property type="match status" value="1"/>
</dbReference>
<dbReference type="InterPro" id="IPR037027">
    <property type="entry name" value="YqgF/RNaseH-like_dom_sf"/>
</dbReference>
<keyword evidence="3 5" id="KW-0540">Nuclease</keyword>
<dbReference type="InterPro" id="IPR012337">
    <property type="entry name" value="RNaseH-like_sf"/>
</dbReference>
<feature type="domain" description="YqgF/RNase H-like" evidence="6">
    <location>
        <begin position="1"/>
        <end position="106"/>
    </location>
</feature>
<evidence type="ECO:0000256" key="3">
    <source>
        <dbReference type="ARBA" id="ARBA00022722"/>
    </source>
</evidence>
<accession>A0A2M7XG03</accession>
<name>A0A2M7XG03_9BACT</name>
<keyword evidence="2 5" id="KW-0690">Ribosome biogenesis</keyword>
<dbReference type="NCBIfam" id="TIGR00250">
    <property type="entry name" value="RNAse_H_YqgF"/>
    <property type="match status" value="1"/>
</dbReference>
<gene>
    <name evidence="7" type="ORF">CO173_01190</name>
</gene>
<dbReference type="PANTHER" id="PTHR33317:SF4">
    <property type="entry name" value="POLYNUCLEOTIDYL TRANSFERASE, RIBONUCLEASE H-LIKE SUPERFAMILY PROTEIN"/>
    <property type="match status" value="1"/>
</dbReference>
<dbReference type="HAMAP" id="MF_00651">
    <property type="entry name" value="Nuclease_YqgF"/>
    <property type="match status" value="1"/>
</dbReference>
<dbReference type="EC" id="3.1.-.-" evidence="5"/>
<dbReference type="SMART" id="SM00732">
    <property type="entry name" value="YqgFc"/>
    <property type="match status" value="1"/>
</dbReference>
<keyword evidence="4 5" id="KW-0378">Hydrolase</keyword>
<evidence type="ECO:0000256" key="1">
    <source>
        <dbReference type="ARBA" id="ARBA00022490"/>
    </source>
</evidence>
<dbReference type="EMBL" id="PFWT01000007">
    <property type="protein sequence ID" value="PJA46820.1"/>
    <property type="molecule type" value="Genomic_DNA"/>
</dbReference>
<dbReference type="CDD" id="cd16964">
    <property type="entry name" value="YqgF"/>
    <property type="match status" value="1"/>
</dbReference>
<dbReference type="GO" id="GO:0000967">
    <property type="term" value="P:rRNA 5'-end processing"/>
    <property type="evidence" value="ECO:0007669"/>
    <property type="project" value="UniProtKB-UniRule"/>
</dbReference>
<evidence type="ECO:0000313" key="8">
    <source>
        <dbReference type="Proteomes" id="UP000231263"/>
    </source>
</evidence>
<keyword evidence="1 5" id="KW-0963">Cytoplasm</keyword>
<evidence type="ECO:0000256" key="4">
    <source>
        <dbReference type="ARBA" id="ARBA00022801"/>
    </source>
</evidence>
<reference evidence="8" key="1">
    <citation type="submission" date="2017-09" db="EMBL/GenBank/DDBJ databases">
        <title>Depth-based differentiation of microbial function through sediment-hosted aquifers and enrichment of novel symbionts in the deep terrestrial subsurface.</title>
        <authorList>
            <person name="Probst A.J."/>
            <person name="Ladd B."/>
            <person name="Jarett J.K."/>
            <person name="Geller-Mcgrath D.E."/>
            <person name="Sieber C.M.K."/>
            <person name="Emerson J.B."/>
            <person name="Anantharaman K."/>
            <person name="Thomas B.C."/>
            <person name="Malmstrom R."/>
            <person name="Stieglmeier M."/>
            <person name="Klingl A."/>
            <person name="Woyke T."/>
            <person name="Ryan C.M."/>
            <person name="Banfield J.F."/>
        </authorList>
    </citation>
    <scope>NUCLEOTIDE SEQUENCE [LARGE SCALE GENOMIC DNA]</scope>
</reference>
<dbReference type="GO" id="GO:0016788">
    <property type="term" value="F:hydrolase activity, acting on ester bonds"/>
    <property type="evidence" value="ECO:0007669"/>
    <property type="project" value="UniProtKB-UniRule"/>
</dbReference>
<dbReference type="GO" id="GO:0004518">
    <property type="term" value="F:nuclease activity"/>
    <property type="evidence" value="ECO:0007669"/>
    <property type="project" value="UniProtKB-KW"/>
</dbReference>
<comment type="caution">
    <text evidence="7">The sequence shown here is derived from an EMBL/GenBank/DDBJ whole genome shotgun (WGS) entry which is preliminary data.</text>
</comment>
<dbReference type="Proteomes" id="UP000231263">
    <property type="component" value="Unassembled WGS sequence"/>
</dbReference>
<evidence type="ECO:0000313" key="7">
    <source>
        <dbReference type="EMBL" id="PJA46820.1"/>
    </source>
</evidence>
<dbReference type="InterPro" id="IPR006641">
    <property type="entry name" value="YqgF/RNaseH-like_dom"/>
</dbReference>
<protein>
    <recommendedName>
        <fullName evidence="5">Putative pre-16S rRNA nuclease</fullName>
        <ecNumber evidence="5">3.1.-.-</ecNumber>
    </recommendedName>
</protein>
<sequence length="135" mass="14828">MRYIGIDFGLRKIGIALGDSETKVAMPVEVLYLKKTKGQEGVEGVNEVLKLINAEGVDEVVVGVPLKSGDYSSDQLDITKKFIENLRVASGVVVHEVDERFTSAESQRLKSEYGAEAEEDALSAMLILQSYFDNN</sequence>
<comment type="subcellular location">
    <subcellularLocation>
        <location evidence="5">Cytoplasm</location>
    </subcellularLocation>
</comment>
<evidence type="ECO:0000256" key="5">
    <source>
        <dbReference type="HAMAP-Rule" id="MF_00651"/>
    </source>
</evidence>
<dbReference type="SUPFAM" id="SSF53098">
    <property type="entry name" value="Ribonuclease H-like"/>
    <property type="match status" value="1"/>
</dbReference>
<dbReference type="Gene3D" id="3.30.420.140">
    <property type="entry name" value="YqgF/RNase H-like domain"/>
    <property type="match status" value="1"/>
</dbReference>
<dbReference type="Pfam" id="PF03652">
    <property type="entry name" value="RuvX"/>
    <property type="match status" value="1"/>
</dbReference>
<evidence type="ECO:0000256" key="2">
    <source>
        <dbReference type="ARBA" id="ARBA00022517"/>
    </source>
</evidence>
<dbReference type="GO" id="GO:0005737">
    <property type="term" value="C:cytoplasm"/>
    <property type="evidence" value="ECO:0007669"/>
    <property type="project" value="UniProtKB-SubCell"/>
</dbReference>